<dbReference type="Proteomes" id="UP001168167">
    <property type="component" value="Unassembled WGS sequence"/>
</dbReference>
<feature type="domain" description="Mce/MlaD" evidence="2">
    <location>
        <begin position="43"/>
        <end position="120"/>
    </location>
</feature>
<feature type="transmembrane region" description="Helical" evidence="1">
    <location>
        <begin position="12"/>
        <end position="30"/>
    </location>
</feature>
<keyword evidence="1" id="KW-1133">Transmembrane helix</keyword>
<evidence type="ECO:0000313" key="4">
    <source>
        <dbReference type="Proteomes" id="UP001168167"/>
    </source>
</evidence>
<proteinExistence type="predicted"/>
<keyword evidence="1" id="KW-0472">Membrane</keyword>
<reference evidence="3" key="1">
    <citation type="submission" date="2022-08" db="EMBL/GenBank/DDBJ databases">
        <authorList>
            <person name="Dzunkova M."/>
            <person name="La Clair J."/>
            <person name="Tyml T."/>
            <person name="Doud D."/>
            <person name="Schulz F."/>
            <person name="Piquer S."/>
            <person name="Porcel Sanchis D."/>
            <person name="Osborn A."/>
            <person name="Robinson D."/>
            <person name="Louie K.B."/>
            <person name="Bowen B.P."/>
            <person name="Bowers R."/>
            <person name="Lee J."/>
            <person name="Arnau Llombart V."/>
            <person name="Diaz Villanueva W."/>
            <person name="Gosliner T."/>
            <person name="Northen T."/>
            <person name="Cheng J.-F."/>
            <person name="Burkart M.D."/>
            <person name="Woyke T."/>
        </authorList>
    </citation>
    <scope>NUCLEOTIDE SEQUENCE</scope>
    <source>
        <strain evidence="3">Df01</strain>
    </source>
</reference>
<gene>
    <name evidence="3" type="primary">mlaD</name>
    <name evidence="3" type="ORF">NQX30_01625</name>
</gene>
<dbReference type="InterPro" id="IPR003399">
    <property type="entry name" value="Mce/MlaD"/>
</dbReference>
<keyword evidence="4" id="KW-1185">Reference proteome</keyword>
<dbReference type="InterPro" id="IPR052336">
    <property type="entry name" value="MlaD_Phospholipid_Transporter"/>
</dbReference>
<name>A0ABT7QK53_9GAMM</name>
<protein>
    <submittedName>
        <fullName evidence="3">Outer membrane lipid asymmetry maintenance protein MlaD</fullName>
    </submittedName>
</protein>
<dbReference type="PANTHER" id="PTHR33371">
    <property type="entry name" value="INTERMEMBRANE PHOSPHOLIPID TRANSPORT SYSTEM BINDING PROTEIN MLAD-RELATED"/>
    <property type="match status" value="1"/>
</dbReference>
<evidence type="ECO:0000313" key="3">
    <source>
        <dbReference type="EMBL" id="MDM5147083.1"/>
    </source>
</evidence>
<dbReference type="Pfam" id="PF02470">
    <property type="entry name" value="MlaD"/>
    <property type="match status" value="1"/>
</dbReference>
<organism evidence="3 4">
    <name type="scientific">Candidatus Doriopsillibacter californiensis</name>
    <dbReference type="NCBI Taxonomy" id="2970740"/>
    <lineage>
        <taxon>Bacteria</taxon>
        <taxon>Pseudomonadati</taxon>
        <taxon>Pseudomonadota</taxon>
        <taxon>Gammaproteobacteria</taxon>
        <taxon>Candidatus Tethybacterales</taxon>
        <taxon>Candidatus Persebacteraceae</taxon>
        <taxon>Candidatus Doriopsillibacter</taxon>
    </lineage>
</organism>
<accession>A0ABT7QK53</accession>
<dbReference type="PANTHER" id="PTHR33371:SF4">
    <property type="entry name" value="INTERMEMBRANE PHOSPHOLIPID TRANSPORT SYSTEM BINDING PROTEIN MLAD"/>
    <property type="match status" value="1"/>
</dbReference>
<keyword evidence="1" id="KW-0812">Transmembrane</keyword>
<sequence length="154" mass="16678">MQTKAMRQRLDFAVGAFVLFAAVAVVFIALRAANLTSISADGGYLVKVRFDNIGSLVTRSPVKSAGVRVGRVKEINFINDEFVAEATLVIDKPYLFPIDSIFSIVSSNLLGGQYISIEPGSEEENVPENSTVHGNSAIVLEHLISKFLFDKAGE</sequence>
<reference evidence="3" key="2">
    <citation type="journal article" date="2023" name="Microbiome">
        <title>Synthase-selected sorting approach identifies a beta-lactone synthase in a nudibranch symbiotic bacterium.</title>
        <authorList>
            <person name="Dzunkova M."/>
            <person name="La Clair J.J."/>
            <person name="Tyml T."/>
            <person name="Doud D."/>
            <person name="Schulz F."/>
            <person name="Piquer-Esteban S."/>
            <person name="Porcel Sanchis D."/>
            <person name="Osborn A."/>
            <person name="Robinson D."/>
            <person name="Louie K.B."/>
            <person name="Bowen B.P."/>
            <person name="Bowers R.M."/>
            <person name="Lee J."/>
            <person name="Arnau V."/>
            <person name="Diaz-Villanueva W."/>
            <person name="Stepanauskas R."/>
            <person name="Gosliner T."/>
            <person name="Date S.V."/>
            <person name="Northen T.R."/>
            <person name="Cheng J.F."/>
            <person name="Burkart M.D."/>
            <person name="Woyke T."/>
        </authorList>
    </citation>
    <scope>NUCLEOTIDE SEQUENCE</scope>
    <source>
        <strain evidence="3">Df01</strain>
    </source>
</reference>
<evidence type="ECO:0000259" key="2">
    <source>
        <dbReference type="Pfam" id="PF02470"/>
    </source>
</evidence>
<evidence type="ECO:0000256" key="1">
    <source>
        <dbReference type="SAM" id="Phobius"/>
    </source>
</evidence>
<dbReference type="NCBIfam" id="TIGR04430">
    <property type="entry name" value="OM_asym_MlaD"/>
    <property type="match status" value="1"/>
</dbReference>
<comment type="caution">
    <text evidence="3">The sequence shown here is derived from an EMBL/GenBank/DDBJ whole genome shotgun (WGS) entry which is preliminary data.</text>
</comment>
<dbReference type="EMBL" id="JANQAO010000001">
    <property type="protein sequence ID" value="MDM5147083.1"/>
    <property type="molecule type" value="Genomic_DNA"/>
</dbReference>
<dbReference type="InterPro" id="IPR030970">
    <property type="entry name" value="ABC_MlaD"/>
</dbReference>